<evidence type="ECO:0000313" key="6">
    <source>
        <dbReference type="EMBL" id="MBR7676095.1"/>
    </source>
</evidence>
<reference evidence="6" key="1">
    <citation type="submission" date="2021-04" db="EMBL/GenBank/DDBJ databases">
        <title>Sequencing of actinobacteria type strains.</title>
        <authorList>
            <person name="Nguyen G.-S."/>
            <person name="Wentzel A."/>
        </authorList>
    </citation>
    <scope>NUCLEOTIDE SEQUENCE</scope>
    <source>
        <strain evidence="6">DSM 42095</strain>
    </source>
</reference>
<keyword evidence="7" id="KW-1185">Reference proteome</keyword>
<dbReference type="SUPFAM" id="SSF48498">
    <property type="entry name" value="Tetracyclin repressor-like, C-terminal domain"/>
    <property type="match status" value="1"/>
</dbReference>
<evidence type="ECO:0000256" key="4">
    <source>
        <dbReference type="PROSITE-ProRule" id="PRU00335"/>
    </source>
</evidence>
<proteinExistence type="predicted"/>
<evidence type="ECO:0000313" key="7">
    <source>
        <dbReference type="Proteomes" id="UP000675554"/>
    </source>
</evidence>
<organism evidence="6 7">
    <name type="scientific">Streptomyces daliensis</name>
    <dbReference type="NCBI Taxonomy" id="299421"/>
    <lineage>
        <taxon>Bacteria</taxon>
        <taxon>Bacillati</taxon>
        <taxon>Actinomycetota</taxon>
        <taxon>Actinomycetes</taxon>
        <taxon>Kitasatosporales</taxon>
        <taxon>Streptomycetaceae</taxon>
        <taxon>Streptomyces</taxon>
    </lineage>
</organism>
<keyword evidence="3" id="KW-0804">Transcription</keyword>
<dbReference type="Gene3D" id="1.10.10.60">
    <property type="entry name" value="Homeodomain-like"/>
    <property type="match status" value="1"/>
</dbReference>
<keyword evidence="2 4" id="KW-0238">DNA-binding</keyword>
<dbReference type="Pfam" id="PF16925">
    <property type="entry name" value="TetR_C_13"/>
    <property type="match status" value="1"/>
</dbReference>
<dbReference type="InterPro" id="IPR001647">
    <property type="entry name" value="HTH_TetR"/>
</dbReference>
<dbReference type="EMBL" id="JAGSMN010000589">
    <property type="protein sequence ID" value="MBR7676095.1"/>
    <property type="molecule type" value="Genomic_DNA"/>
</dbReference>
<feature type="DNA-binding region" description="H-T-H motif" evidence="4">
    <location>
        <begin position="29"/>
        <end position="48"/>
    </location>
</feature>
<dbReference type="PANTHER" id="PTHR47506:SF1">
    <property type="entry name" value="HTH-TYPE TRANSCRIPTIONAL REGULATOR YJDC"/>
    <property type="match status" value="1"/>
</dbReference>
<protein>
    <submittedName>
        <fullName evidence="6">TetR/AcrR family transcriptional regulator</fullName>
    </submittedName>
</protein>
<dbReference type="InterPro" id="IPR011075">
    <property type="entry name" value="TetR_C"/>
</dbReference>
<evidence type="ECO:0000256" key="2">
    <source>
        <dbReference type="ARBA" id="ARBA00023125"/>
    </source>
</evidence>
<dbReference type="GO" id="GO:0003677">
    <property type="term" value="F:DNA binding"/>
    <property type="evidence" value="ECO:0007669"/>
    <property type="project" value="UniProtKB-UniRule"/>
</dbReference>
<dbReference type="InterPro" id="IPR036271">
    <property type="entry name" value="Tet_transcr_reg_TetR-rel_C_sf"/>
</dbReference>
<dbReference type="PRINTS" id="PR00455">
    <property type="entry name" value="HTHTETR"/>
</dbReference>
<name>A0A8T4IWK8_9ACTN</name>
<evidence type="ECO:0000259" key="5">
    <source>
        <dbReference type="PROSITE" id="PS50977"/>
    </source>
</evidence>
<dbReference type="Pfam" id="PF00440">
    <property type="entry name" value="TetR_N"/>
    <property type="match status" value="1"/>
</dbReference>
<dbReference type="InterPro" id="IPR009057">
    <property type="entry name" value="Homeodomain-like_sf"/>
</dbReference>
<gene>
    <name evidence="6" type="ORF">KDA82_24420</name>
</gene>
<sequence length="188" mass="20635">MPRPRNFDENRAVDAALEAFRATGYEATSTQDLCEATGLGRSSIYNTFRSKHDLFRRALVRYTERLSAEQRELMAREDLPAREKVRVLLDAARLTAARGCLLVNTAVELADRDEEIARLLREDHERRVAGLRAMFESAQRAGEIDGGKDPHGLALFVLATVGGMSVSARSGADESALSAIAEMALTAL</sequence>
<dbReference type="Proteomes" id="UP000675554">
    <property type="component" value="Unassembled WGS sequence"/>
</dbReference>
<evidence type="ECO:0000256" key="1">
    <source>
        <dbReference type="ARBA" id="ARBA00023015"/>
    </source>
</evidence>
<dbReference type="Gene3D" id="1.10.357.10">
    <property type="entry name" value="Tetracycline Repressor, domain 2"/>
    <property type="match status" value="1"/>
</dbReference>
<comment type="caution">
    <text evidence="6">The sequence shown here is derived from an EMBL/GenBank/DDBJ whole genome shotgun (WGS) entry which is preliminary data.</text>
</comment>
<dbReference type="AlphaFoldDB" id="A0A8T4IWK8"/>
<keyword evidence="1" id="KW-0805">Transcription regulation</keyword>
<evidence type="ECO:0000256" key="3">
    <source>
        <dbReference type="ARBA" id="ARBA00023163"/>
    </source>
</evidence>
<dbReference type="PROSITE" id="PS50977">
    <property type="entry name" value="HTH_TETR_2"/>
    <property type="match status" value="1"/>
</dbReference>
<dbReference type="SUPFAM" id="SSF46689">
    <property type="entry name" value="Homeodomain-like"/>
    <property type="match status" value="1"/>
</dbReference>
<dbReference type="PANTHER" id="PTHR47506">
    <property type="entry name" value="TRANSCRIPTIONAL REGULATORY PROTEIN"/>
    <property type="match status" value="1"/>
</dbReference>
<accession>A0A8T4IWK8</accession>
<feature type="domain" description="HTH tetR-type" evidence="5">
    <location>
        <begin position="6"/>
        <end position="66"/>
    </location>
</feature>